<evidence type="ECO:0000313" key="2">
    <source>
        <dbReference type="Proteomes" id="UP001153678"/>
    </source>
</evidence>
<dbReference type="Proteomes" id="UP001153678">
    <property type="component" value="Unassembled WGS sequence"/>
</dbReference>
<feature type="non-terminal residue" evidence="1">
    <location>
        <position position="119"/>
    </location>
</feature>
<reference evidence="1" key="1">
    <citation type="submission" date="2022-08" db="EMBL/GenBank/DDBJ databases">
        <authorList>
            <person name="Kallberg Y."/>
            <person name="Tangrot J."/>
            <person name="Rosling A."/>
        </authorList>
    </citation>
    <scope>NUCLEOTIDE SEQUENCE</scope>
    <source>
        <strain evidence="1">Wild A</strain>
    </source>
</reference>
<keyword evidence="2" id="KW-1185">Reference proteome</keyword>
<accession>A0A9W4TDB7</accession>
<sequence>INDKILDEVEAENSEFLVITETQLQKYQQLFKKTEIIEGDNLDDIEIELLDEEIKQNNKECFKKNIIKTSCYQNNCLKDKIDIERAFLRNSNFESLSKSNQDSFLMGYLVSSSGSQHVT</sequence>
<comment type="caution">
    <text evidence="1">The sequence shown here is derived from an EMBL/GenBank/DDBJ whole genome shotgun (WGS) entry which is preliminary data.</text>
</comment>
<gene>
    <name evidence="1" type="ORF">FWILDA_LOCUS19991</name>
</gene>
<feature type="non-terminal residue" evidence="1">
    <location>
        <position position="1"/>
    </location>
</feature>
<evidence type="ECO:0000313" key="1">
    <source>
        <dbReference type="EMBL" id="CAI2201288.1"/>
    </source>
</evidence>
<organism evidence="1 2">
    <name type="scientific">Funneliformis geosporum</name>
    <dbReference type="NCBI Taxonomy" id="1117311"/>
    <lineage>
        <taxon>Eukaryota</taxon>
        <taxon>Fungi</taxon>
        <taxon>Fungi incertae sedis</taxon>
        <taxon>Mucoromycota</taxon>
        <taxon>Glomeromycotina</taxon>
        <taxon>Glomeromycetes</taxon>
        <taxon>Glomerales</taxon>
        <taxon>Glomeraceae</taxon>
        <taxon>Funneliformis</taxon>
    </lineage>
</organism>
<name>A0A9W4TDB7_9GLOM</name>
<dbReference type="EMBL" id="CAMKVN010027117">
    <property type="protein sequence ID" value="CAI2201288.1"/>
    <property type="molecule type" value="Genomic_DNA"/>
</dbReference>
<dbReference type="AlphaFoldDB" id="A0A9W4TDB7"/>
<proteinExistence type="predicted"/>
<protein>
    <submittedName>
        <fullName evidence="1">11654_t:CDS:1</fullName>
    </submittedName>
</protein>